<dbReference type="Gene3D" id="1.10.10.10">
    <property type="entry name" value="Winged helix-like DNA-binding domain superfamily/Winged helix DNA-binding domain"/>
    <property type="match status" value="1"/>
</dbReference>
<dbReference type="EMBL" id="SFCC01000008">
    <property type="protein sequence ID" value="RZQ62705.1"/>
    <property type="molecule type" value="Genomic_DNA"/>
</dbReference>
<proteinExistence type="predicted"/>
<evidence type="ECO:0000256" key="1">
    <source>
        <dbReference type="ARBA" id="ARBA00023015"/>
    </source>
</evidence>
<dbReference type="OrthoDB" id="4307011at2"/>
<dbReference type="Proteomes" id="UP000292003">
    <property type="component" value="Unassembled WGS sequence"/>
</dbReference>
<keyword evidence="6" id="KW-1185">Reference proteome</keyword>
<evidence type="ECO:0000313" key="5">
    <source>
        <dbReference type="EMBL" id="RZQ62705.1"/>
    </source>
</evidence>
<dbReference type="InterPro" id="IPR036388">
    <property type="entry name" value="WH-like_DNA-bd_sf"/>
</dbReference>
<reference evidence="5 6" key="1">
    <citation type="submission" date="2019-02" db="EMBL/GenBank/DDBJ databases">
        <title>Draft genome sequence of Amycolatopsis sp. 8-3EHSu isolated from roots of Suaeda maritima.</title>
        <authorList>
            <person name="Duangmal K."/>
            <person name="Chantavorakit T."/>
        </authorList>
    </citation>
    <scope>NUCLEOTIDE SEQUENCE [LARGE SCALE GENOMIC DNA]</scope>
    <source>
        <strain evidence="5 6">8-3EHSu</strain>
    </source>
</reference>
<accession>A0A4V2ELT7</accession>
<dbReference type="CDD" id="cd07377">
    <property type="entry name" value="WHTH_GntR"/>
    <property type="match status" value="1"/>
</dbReference>
<dbReference type="RefSeq" id="WP_130476443.1">
    <property type="nucleotide sequence ID" value="NZ_SFCC01000008.1"/>
</dbReference>
<dbReference type="PROSITE" id="PS50949">
    <property type="entry name" value="HTH_GNTR"/>
    <property type="match status" value="1"/>
</dbReference>
<evidence type="ECO:0000256" key="3">
    <source>
        <dbReference type="ARBA" id="ARBA00023163"/>
    </source>
</evidence>
<sequence length="134" mass="14192">MILSVDNTSPVPPYEQVRSALAQQINDRTLPVGTKLPTVRKLAADLGIAPNTIARAYRELEEAGLIETRGRAGSFVGASGDQNRSRAQQAAAEYARTVRKLGLSQGEALAIVTAALESQLSAAPSSAFRPRPAH</sequence>
<dbReference type="PANTHER" id="PTHR38445">
    <property type="entry name" value="HTH-TYPE TRANSCRIPTIONAL REPRESSOR YTRA"/>
    <property type="match status" value="1"/>
</dbReference>
<gene>
    <name evidence="5" type="ORF">EWH70_17235</name>
</gene>
<evidence type="ECO:0000256" key="2">
    <source>
        <dbReference type="ARBA" id="ARBA00023125"/>
    </source>
</evidence>
<organism evidence="5 6">
    <name type="scientific">Amycolatopsis suaedae</name>
    <dbReference type="NCBI Taxonomy" id="2510978"/>
    <lineage>
        <taxon>Bacteria</taxon>
        <taxon>Bacillati</taxon>
        <taxon>Actinomycetota</taxon>
        <taxon>Actinomycetes</taxon>
        <taxon>Pseudonocardiales</taxon>
        <taxon>Pseudonocardiaceae</taxon>
        <taxon>Amycolatopsis</taxon>
    </lineage>
</organism>
<dbReference type="AlphaFoldDB" id="A0A4V2ELT7"/>
<dbReference type="GO" id="GO:0003700">
    <property type="term" value="F:DNA-binding transcription factor activity"/>
    <property type="evidence" value="ECO:0007669"/>
    <property type="project" value="InterPro"/>
</dbReference>
<dbReference type="SMART" id="SM00345">
    <property type="entry name" value="HTH_GNTR"/>
    <property type="match status" value="1"/>
</dbReference>
<dbReference type="InterPro" id="IPR036390">
    <property type="entry name" value="WH_DNA-bd_sf"/>
</dbReference>
<name>A0A4V2ELT7_9PSEU</name>
<evidence type="ECO:0000313" key="6">
    <source>
        <dbReference type="Proteomes" id="UP000292003"/>
    </source>
</evidence>
<dbReference type="PANTHER" id="PTHR38445:SF9">
    <property type="entry name" value="HTH-TYPE TRANSCRIPTIONAL REPRESSOR YTRA"/>
    <property type="match status" value="1"/>
</dbReference>
<dbReference type="GO" id="GO:0003677">
    <property type="term" value="F:DNA binding"/>
    <property type="evidence" value="ECO:0007669"/>
    <property type="project" value="UniProtKB-KW"/>
</dbReference>
<dbReference type="SUPFAM" id="SSF46785">
    <property type="entry name" value="Winged helix' DNA-binding domain"/>
    <property type="match status" value="1"/>
</dbReference>
<comment type="caution">
    <text evidence="5">The sequence shown here is derived from an EMBL/GenBank/DDBJ whole genome shotgun (WGS) entry which is preliminary data.</text>
</comment>
<feature type="domain" description="HTH gntR-type" evidence="4">
    <location>
        <begin position="11"/>
        <end position="79"/>
    </location>
</feature>
<keyword evidence="1" id="KW-0805">Transcription regulation</keyword>
<evidence type="ECO:0000259" key="4">
    <source>
        <dbReference type="PROSITE" id="PS50949"/>
    </source>
</evidence>
<keyword evidence="3" id="KW-0804">Transcription</keyword>
<dbReference type="Pfam" id="PF00392">
    <property type="entry name" value="GntR"/>
    <property type="match status" value="1"/>
</dbReference>
<keyword evidence="2" id="KW-0238">DNA-binding</keyword>
<dbReference type="InterPro" id="IPR000524">
    <property type="entry name" value="Tscrpt_reg_HTH_GntR"/>
</dbReference>
<protein>
    <submittedName>
        <fullName evidence="5">GntR family transcriptional regulator</fullName>
    </submittedName>
</protein>